<dbReference type="GO" id="GO:0004665">
    <property type="term" value="F:prephenate dehydrogenase (NADP+) activity"/>
    <property type="evidence" value="ECO:0007669"/>
    <property type="project" value="InterPro"/>
</dbReference>
<evidence type="ECO:0000256" key="8">
    <source>
        <dbReference type="ARBA" id="ARBA00023002"/>
    </source>
</evidence>
<dbReference type="GO" id="GO:0006571">
    <property type="term" value="P:tyrosine biosynthetic process"/>
    <property type="evidence" value="ECO:0007669"/>
    <property type="project" value="UniProtKB-UniPathway"/>
</dbReference>
<evidence type="ECO:0000256" key="1">
    <source>
        <dbReference type="ARBA" id="ARBA00000824"/>
    </source>
</evidence>
<dbReference type="InterPro" id="IPR002701">
    <property type="entry name" value="CM_II_prokaryot"/>
</dbReference>
<dbReference type="SUPFAM" id="SSF48179">
    <property type="entry name" value="6-phosphogluconate dehydrogenase C-terminal domain-like"/>
    <property type="match status" value="1"/>
</dbReference>
<comment type="similarity">
    <text evidence="14">In the C-terminal section; belongs to the prephenate/arogenate dehydrogenase family.</text>
</comment>
<dbReference type="SUPFAM" id="SSF48600">
    <property type="entry name" value="Chorismate mutase II"/>
    <property type="match status" value="1"/>
</dbReference>
<evidence type="ECO:0000256" key="4">
    <source>
        <dbReference type="ARBA" id="ARBA00005067"/>
    </source>
</evidence>
<keyword evidence="6 16" id="KW-0827">Tyrosine biosynthesis</keyword>
<dbReference type="InterPro" id="IPR036291">
    <property type="entry name" value="NAD(P)-bd_dom_sf"/>
</dbReference>
<dbReference type="SMART" id="SM00830">
    <property type="entry name" value="CM_2"/>
    <property type="match status" value="1"/>
</dbReference>
<evidence type="ECO:0000256" key="16">
    <source>
        <dbReference type="PIRNR" id="PIRNR001499"/>
    </source>
</evidence>
<dbReference type="GO" id="GO:0004106">
    <property type="term" value="F:chorismate mutase activity"/>
    <property type="evidence" value="ECO:0007669"/>
    <property type="project" value="UniProtKB-EC"/>
</dbReference>
<evidence type="ECO:0000256" key="15">
    <source>
        <dbReference type="ARBA" id="ARBA00074179"/>
    </source>
</evidence>
<dbReference type="Gene3D" id="1.20.59.10">
    <property type="entry name" value="Chorismate mutase"/>
    <property type="match status" value="1"/>
</dbReference>
<organism evidence="19 20">
    <name type="scientific">Frischella perrara</name>
    <dbReference type="NCBI Taxonomy" id="1267021"/>
    <lineage>
        <taxon>Bacteria</taxon>
        <taxon>Pseudomonadati</taxon>
        <taxon>Pseudomonadota</taxon>
        <taxon>Gammaproteobacteria</taxon>
        <taxon>Orbales</taxon>
        <taxon>Orbaceae</taxon>
        <taxon>Frischella</taxon>
    </lineage>
</organism>
<evidence type="ECO:0000313" key="19">
    <source>
        <dbReference type="EMBL" id="AJA43998.1"/>
    </source>
</evidence>
<dbReference type="NCBIfam" id="TIGR01799">
    <property type="entry name" value="CM_T"/>
    <property type="match status" value="1"/>
</dbReference>
<comment type="pathway">
    <text evidence="3 16">Metabolic intermediate biosynthesis; prephenate biosynthesis; prephenate from chorismate: step 1/1.</text>
</comment>
<feature type="domain" description="Prephenate/arogenate dehydrogenase" evidence="18">
    <location>
        <begin position="99"/>
        <end position="361"/>
    </location>
</feature>
<dbReference type="GO" id="GO:0005737">
    <property type="term" value="C:cytoplasm"/>
    <property type="evidence" value="ECO:0007669"/>
    <property type="project" value="UniProtKB-SubCell"/>
</dbReference>
<evidence type="ECO:0000256" key="12">
    <source>
        <dbReference type="ARBA" id="ARBA00023268"/>
    </source>
</evidence>
<dbReference type="Pfam" id="PF02153">
    <property type="entry name" value="PDH_N"/>
    <property type="match status" value="1"/>
</dbReference>
<proteinExistence type="inferred from homology"/>
<dbReference type="InterPro" id="IPR036263">
    <property type="entry name" value="Chorismate_II_sf"/>
</dbReference>
<keyword evidence="5 16" id="KW-0963">Cytoplasm</keyword>
<dbReference type="NCBIfam" id="NF008400">
    <property type="entry name" value="PRK11199.1"/>
    <property type="match status" value="1"/>
</dbReference>
<dbReference type="FunFam" id="1.10.3660.10:FF:000001">
    <property type="entry name" value="T-protein"/>
    <property type="match status" value="1"/>
</dbReference>
<dbReference type="PANTHER" id="PTHR21363:SF0">
    <property type="entry name" value="PREPHENATE DEHYDROGENASE [NADP(+)]"/>
    <property type="match status" value="1"/>
</dbReference>
<dbReference type="InterPro" id="IPR011277">
    <property type="entry name" value="CM_T"/>
</dbReference>
<dbReference type="GO" id="GO:0008977">
    <property type="term" value="F:prephenate dehydrogenase (NAD+) activity"/>
    <property type="evidence" value="ECO:0007669"/>
    <property type="project" value="UniProtKB-EC"/>
</dbReference>
<keyword evidence="11 16" id="KW-0413">Isomerase</keyword>
<dbReference type="InterPro" id="IPR008927">
    <property type="entry name" value="6-PGluconate_DH-like_C_sf"/>
</dbReference>
<dbReference type="InterPro" id="IPR036979">
    <property type="entry name" value="CM_dom_sf"/>
</dbReference>
<dbReference type="PROSITE" id="PS51176">
    <property type="entry name" value="PDH_ADH"/>
    <property type="match status" value="1"/>
</dbReference>
<dbReference type="InterPro" id="IPR008244">
    <property type="entry name" value="Chor_mut/prephenate_DH_T"/>
</dbReference>
<dbReference type="InterPro" id="IPR046825">
    <property type="entry name" value="PDH_C"/>
</dbReference>
<dbReference type="OrthoDB" id="6198144at2"/>
<sequence>MSVELNDLRDKIDEIDQSILSLITKRLELVAQVGEVKSLHGVPIYDPKRESSLLAKRRLDAEQAGISPNLIEDIFRRLMRESYANENGKGFKKIYNGQGSIVIVGGNGQMGRLFNRLFILSGYDVKILGSKNMHQAKEIVANAAAVIITVPINKTVDIINQLPELPNDCILTDFTSIKQIPLQTMLKKHPGPVVGLHPMFGPDVPNLAKQIIVYCDGRQAEKYQWLIEQMKIWGATLYPISASEHDKCMSFIQALRHFTSFTYGVNLQQEHANLEQLIALSSPIYRLELMMVGRLFAQDPQLYADIIMSSKQNIELIKHYYHRFGDMVKLIEQGDKEQFINYFNQVTQWFGDYAQRFIKESQSLLKLANDNRT</sequence>
<evidence type="ECO:0000256" key="13">
    <source>
        <dbReference type="ARBA" id="ARBA00049260"/>
    </source>
</evidence>
<dbReference type="STRING" id="1267021.FPB0191_00141"/>
<evidence type="ECO:0000313" key="20">
    <source>
        <dbReference type="Proteomes" id="UP000030901"/>
    </source>
</evidence>
<dbReference type="PROSITE" id="PS51168">
    <property type="entry name" value="CHORISMATE_MUT_2"/>
    <property type="match status" value="1"/>
</dbReference>
<feature type="domain" description="Chorismate mutase" evidence="17">
    <location>
        <begin position="1"/>
        <end position="90"/>
    </location>
</feature>
<dbReference type="NCBIfam" id="TIGR01791">
    <property type="entry name" value="CM_archaeal"/>
    <property type="match status" value="1"/>
</dbReference>
<keyword evidence="9 16" id="KW-0520">NAD</keyword>
<keyword evidence="8 16" id="KW-0560">Oxidoreductase</keyword>
<dbReference type="Proteomes" id="UP000030901">
    <property type="component" value="Chromosome"/>
</dbReference>
<comment type="subcellular location">
    <subcellularLocation>
        <location evidence="2 16">Cytoplasm</location>
    </subcellularLocation>
</comment>
<dbReference type="InterPro" id="IPR003099">
    <property type="entry name" value="Prephen_DH"/>
</dbReference>
<evidence type="ECO:0000256" key="3">
    <source>
        <dbReference type="ARBA" id="ARBA00004817"/>
    </source>
</evidence>
<protein>
    <recommendedName>
        <fullName evidence="15 16">T-protein</fullName>
    </recommendedName>
</protein>
<evidence type="ECO:0000256" key="9">
    <source>
        <dbReference type="ARBA" id="ARBA00023027"/>
    </source>
</evidence>
<evidence type="ECO:0000259" key="18">
    <source>
        <dbReference type="PROSITE" id="PS51176"/>
    </source>
</evidence>
<evidence type="ECO:0000256" key="11">
    <source>
        <dbReference type="ARBA" id="ARBA00023235"/>
    </source>
</evidence>
<comment type="catalytic activity">
    <reaction evidence="1">
        <text>chorismate = prephenate</text>
        <dbReference type="Rhea" id="RHEA:13897"/>
        <dbReference type="ChEBI" id="CHEBI:29748"/>
        <dbReference type="ChEBI" id="CHEBI:29934"/>
        <dbReference type="EC" id="5.4.99.5"/>
    </reaction>
</comment>
<dbReference type="UniPathway" id="UPA00122">
    <property type="reaction ID" value="UER00961"/>
</dbReference>
<keyword evidence="12" id="KW-0511">Multifunctional enzyme</keyword>
<keyword evidence="7 16" id="KW-0028">Amino-acid biosynthesis</keyword>
<dbReference type="EMBL" id="CP009056">
    <property type="protein sequence ID" value="AJA43998.1"/>
    <property type="molecule type" value="Genomic_DNA"/>
</dbReference>
<reference evidence="19 20" key="1">
    <citation type="journal article" date="2014" name="Appl. Environ. Microbiol.">
        <title>Gut symbionts from distinct hosts exhibit genotoxic activity via divergent colibactin biosynthetic pathways.</title>
        <authorList>
            <person name="Engel P."/>
            <person name="Vizcaino M.I."/>
            <person name="Crawford J.M."/>
        </authorList>
    </citation>
    <scope>NUCLEOTIDE SEQUENCE [LARGE SCALE GENOMIC DNA]</scope>
    <source>
        <strain evidence="19 20">PEB0191</strain>
    </source>
</reference>
<evidence type="ECO:0000256" key="6">
    <source>
        <dbReference type="ARBA" id="ARBA00022498"/>
    </source>
</evidence>
<comment type="catalytic activity">
    <reaction evidence="13">
        <text>prephenate + NAD(+) = 3-(4-hydroxyphenyl)pyruvate + CO2 + NADH</text>
        <dbReference type="Rhea" id="RHEA:13869"/>
        <dbReference type="ChEBI" id="CHEBI:16526"/>
        <dbReference type="ChEBI" id="CHEBI:29934"/>
        <dbReference type="ChEBI" id="CHEBI:36242"/>
        <dbReference type="ChEBI" id="CHEBI:57540"/>
        <dbReference type="ChEBI" id="CHEBI:57945"/>
        <dbReference type="EC" id="1.3.1.12"/>
    </reaction>
</comment>
<dbReference type="UniPathway" id="UPA00120">
    <property type="reaction ID" value="UER00203"/>
</dbReference>
<name>A0A0A7RXN6_FRIPE</name>
<evidence type="ECO:0000256" key="14">
    <source>
        <dbReference type="ARBA" id="ARBA00061334"/>
    </source>
</evidence>
<dbReference type="GO" id="GO:0070403">
    <property type="term" value="F:NAD+ binding"/>
    <property type="evidence" value="ECO:0007669"/>
    <property type="project" value="InterPro"/>
</dbReference>
<keyword evidence="20" id="KW-1185">Reference proteome</keyword>
<dbReference type="Gene3D" id="1.10.3660.10">
    <property type="entry name" value="6-phosphogluconate dehydrogenase C-terminal like domain"/>
    <property type="match status" value="1"/>
</dbReference>
<dbReference type="PANTHER" id="PTHR21363">
    <property type="entry name" value="PREPHENATE DEHYDROGENASE"/>
    <property type="match status" value="1"/>
</dbReference>
<dbReference type="Pfam" id="PF01817">
    <property type="entry name" value="CM_2"/>
    <property type="match status" value="1"/>
</dbReference>
<dbReference type="PIRSF" id="PIRSF001499">
    <property type="entry name" value="Chor_mut_pdh_Tpr"/>
    <property type="match status" value="1"/>
</dbReference>
<evidence type="ECO:0000256" key="2">
    <source>
        <dbReference type="ARBA" id="ARBA00004496"/>
    </source>
</evidence>
<dbReference type="SUPFAM" id="SSF51735">
    <property type="entry name" value="NAD(P)-binding Rossmann-fold domains"/>
    <property type="match status" value="1"/>
</dbReference>
<dbReference type="KEGG" id="fpp:FPB0191_00141"/>
<comment type="pathway">
    <text evidence="4 16">Amino-acid biosynthesis; L-tyrosine biosynthesis; (4-hydroxyphenyl)pyruvate from prephenate (NAD(+) route): step 1/1.</text>
</comment>
<evidence type="ECO:0000256" key="10">
    <source>
        <dbReference type="ARBA" id="ARBA00023141"/>
    </source>
</evidence>
<evidence type="ECO:0000259" key="17">
    <source>
        <dbReference type="PROSITE" id="PS51168"/>
    </source>
</evidence>
<evidence type="ECO:0000256" key="5">
    <source>
        <dbReference type="ARBA" id="ARBA00022490"/>
    </source>
</evidence>
<gene>
    <name evidence="19" type="ORF">FPB0191_00141</name>
</gene>
<evidence type="ECO:0000256" key="7">
    <source>
        <dbReference type="ARBA" id="ARBA00022605"/>
    </source>
</evidence>
<dbReference type="HOGENOM" id="CLU_036672_1_1_6"/>
<dbReference type="InterPro" id="IPR010950">
    <property type="entry name" value="Chorismate_mutase_arc"/>
</dbReference>
<dbReference type="AlphaFoldDB" id="A0A0A7RXN6"/>
<dbReference type="Gene3D" id="3.40.50.720">
    <property type="entry name" value="NAD(P)-binding Rossmann-like Domain"/>
    <property type="match status" value="1"/>
</dbReference>
<dbReference type="RefSeq" id="WP_039103290.1">
    <property type="nucleotide sequence ID" value="NZ_CALYQC010000020.1"/>
</dbReference>
<dbReference type="InterPro" id="IPR050812">
    <property type="entry name" value="Preph/Arog_dehydrog"/>
</dbReference>
<accession>A0A0A7RXN6</accession>
<keyword evidence="10 16" id="KW-0057">Aromatic amino acid biosynthesis</keyword>
<dbReference type="InterPro" id="IPR046826">
    <property type="entry name" value="PDH_N"/>
</dbReference>
<dbReference type="Pfam" id="PF20463">
    <property type="entry name" value="PDH_C"/>
    <property type="match status" value="1"/>
</dbReference>
<dbReference type="GO" id="GO:0046417">
    <property type="term" value="P:chorismate metabolic process"/>
    <property type="evidence" value="ECO:0007669"/>
    <property type="project" value="InterPro"/>
</dbReference>